<evidence type="ECO:0000313" key="1">
    <source>
        <dbReference type="EMBL" id="KAF6765778.1"/>
    </source>
</evidence>
<keyword evidence="2" id="KW-1185">Reference proteome</keyword>
<dbReference type="AlphaFoldDB" id="A0A8H6IHX7"/>
<name>A0A8H6IHX7_9AGAR</name>
<proteinExistence type="predicted"/>
<reference evidence="1 2" key="1">
    <citation type="submission" date="2020-07" db="EMBL/GenBank/DDBJ databases">
        <title>Comparative genomics of pyrophilous fungi reveals a link between fire events and developmental genes.</title>
        <authorList>
            <consortium name="DOE Joint Genome Institute"/>
            <person name="Steindorff A.S."/>
            <person name="Carver A."/>
            <person name="Calhoun S."/>
            <person name="Stillman K."/>
            <person name="Liu H."/>
            <person name="Lipzen A."/>
            <person name="Pangilinan J."/>
            <person name="Labutti K."/>
            <person name="Bruns T.D."/>
            <person name="Grigoriev I.V."/>
        </authorList>
    </citation>
    <scope>NUCLEOTIDE SEQUENCE [LARGE SCALE GENOMIC DNA]</scope>
    <source>
        <strain evidence="1 2">CBS 144469</strain>
    </source>
</reference>
<accession>A0A8H6IHX7</accession>
<gene>
    <name evidence="1" type="ORF">DFP72DRAFT_868440</name>
</gene>
<dbReference type="OrthoDB" id="2339190at2759"/>
<organism evidence="1 2">
    <name type="scientific">Ephemerocybe angulata</name>
    <dbReference type="NCBI Taxonomy" id="980116"/>
    <lineage>
        <taxon>Eukaryota</taxon>
        <taxon>Fungi</taxon>
        <taxon>Dikarya</taxon>
        <taxon>Basidiomycota</taxon>
        <taxon>Agaricomycotina</taxon>
        <taxon>Agaricomycetes</taxon>
        <taxon>Agaricomycetidae</taxon>
        <taxon>Agaricales</taxon>
        <taxon>Agaricineae</taxon>
        <taxon>Psathyrellaceae</taxon>
        <taxon>Ephemerocybe</taxon>
    </lineage>
</organism>
<dbReference type="Proteomes" id="UP000521943">
    <property type="component" value="Unassembled WGS sequence"/>
</dbReference>
<dbReference type="EMBL" id="JACGCI010000002">
    <property type="protein sequence ID" value="KAF6765778.1"/>
    <property type="molecule type" value="Genomic_DNA"/>
</dbReference>
<sequence>MGKAKDNIVPAILEPAAFAIWLKNTVQTVTWDTTGTPEHSFNPHATRILLWDVTQENILLEQPLASGFSLFSGRQLVTVPDVPSGLYQIVLVGGSGSLGQSFFIVE</sequence>
<comment type="caution">
    <text evidence="1">The sequence shown here is derived from an EMBL/GenBank/DDBJ whole genome shotgun (WGS) entry which is preliminary data.</text>
</comment>
<protein>
    <submittedName>
        <fullName evidence="1">Uncharacterized protein</fullName>
    </submittedName>
</protein>
<evidence type="ECO:0000313" key="2">
    <source>
        <dbReference type="Proteomes" id="UP000521943"/>
    </source>
</evidence>